<dbReference type="EMBL" id="BONY01000037">
    <property type="protein sequence ID" value="GIH07518.1"/>
    <property type="molecule type" value="Genomic_DNA"/>
</dbReference>
<reference evidence="1" key="1">
    <citation type="submission" date="2021-01" db="EMBL/GenBank/DDBJ databases">
        <title>Whole genome shotgun sequence of Rhizocola hellebori NBRC 109834.</title>
        <authorList>
            <person name="Komaki H."/>
            <person name="Tamura T."/>
        </authorList>
    </citation>
    <scope>NUCLEOTIDE SEQUENCE</scope>
    <source>
        <strain evidence="1">NBRC 109834</strain>
    </source>
</reference>
<evidence type="ECO:0000313" key="1">
    <source>
        <dbReference type="EMBL" id="GIH07518.1"/>
    </source>
</evidence>
<evidence type="ECO:0000313" key="2">
    <source>
        <dbReference type="Proteomes" id="UP000612899"/>
    </source>
</evidence>
<accession>A0A8J3QB08</accession>
<comment type="caution">
    <text evidence="1">The sequence shown here is derived from an EMBL/GenBank/DDBJ whole genome shotgun (WGS) entry which is preliminary data.</text>
</comment>
<sequence>MTMAMVKLSFPPTHIEEAWRTLREHEHDPITGICPIDGRAECLPFREARGDLALAGLLDWDPLEEMARHRRWLSHLGDR</sequence>
<dbReference type="AlphaFoldDB" id="A0A8J3QB08"/>
<name>A0A8J3QB08_9ACTN</name>
<proteinExistence type="predicted"/>
<dbReference type="Proteomes" id="UP000612899">
    <property type="component" value="Unassembled WGS sequence"/>
</dbReference>
<protein>
    <submittedName>
        <fullName evidence="1">Uncharacterized protein</fullName>
    </submittedName>
</protein>
<dbReference type="RefSeq" id="WP_203911306.1">
    <property type="nucleotide sequence ID" value="NZ_BONY01000037.1"/>
</dbReference>
<gene>
    <name evidence="1" type="ORF">Rhe02_55850</name>
</gene>
<keyword evidence="2" id="KW-1185">Reference proteome</keyword>
<organism evidence="1 2">
    <name type="scientific">Rhizocola hellebori</name>
    <dbReference type="NCBI Taxonomy" id="1392758"/>
    <lineage>
        <taxon>Bacteria</taxon>
        <taxon>Bacillati</taxon>
        <taxon>Actinomycetota</taxon>
        <taxon>Actinomycetes</taxon>
        <taxon>Micromonosporales</taxon>
        <taxon>Micromonosporaceae</taxon>
        <taxon>Rhizocola</taxon>
    </lineage>
</organism>